<evidence type="ECO:0000313" key="3">
    <source>
        <dbReference type="Proteomes" id="UP000009170"/>
    </source>
</evidence>
<dbReference type="OrthoDB" id="8119704at2759"/>
<dbReference type="GO" id="GO:0052689">
    <property type="term" value="F:carboxylic ester hydrolase activity"/>
    <property type="evidence" value="ECO:0007669"/>
    <property type="project" value="TreeGrafter"/>
</dbReference>
<dbReference type="EMBL" id="CAID01000012">
    <property type="protein sequence ID" value="CEF99802.1"/>
    <property type="molecule type" value="Genomic_DNA"/>
</dbReference>
<dbReference type="RefSeq" id="XP_003082221.2">
    <property type="nucleotide sequence ID" value="XM_003082173.2"/>
</dbReference>
<dbReference type="ESTHER" id="ostta-q00y84">
    <property type="family name" value="6_AlphaBeta_hydrolase"/>
</dbReference>
<reference evidence="2 3" key="2">
    <citation type="journal article" date="2014" name="BMC Genomics">
        <title>An improved genome of the model marine alga Ostreococcus tauri unfolds by assessing Illumina de novo assemblies.</title>
        <authorList>
            <person name="Blanc-Mathieu R."/>
            <person name="Verhelst B."/>
            <person name="Derelle E."/>
            <person name="Rombauts S."/>
            <person name="Bouget F.Y."/>
            <person name="Carre I."/>
            <person name="Chateau A."/>
            <person name="Eyre-Walker A."/>
            <person name="Grimsley N."/>
            <person name="Moreau H."/>
            <person name="Piegu B."/>
            <person name="Rivals E."/>
            <person name="Schackwitz W."/>
            <person name="Van de Peer Y."/>
            <person name="Piganeau G."/>
        </authorList>
    </citation>
    <scope>NUCLEOTIDE SEQUENCE [LARGE SCALE GENOMIC DNA]</scope>
    <source>
        <strain evidence="3">OTTH 0595 / CCAP 157/2 / RCC745</strain>
    </source>
</reference>
<dbReference type="Proteomes" id="UP000009170">
    <property type="component" value="Unassembled WGS sequence"/>
</dbReference>
<dbReference type="FunCoup" id="A0A090MAQ3">
    <property type="interactions" value="101"/>
</dbReference>
<sequence length="322" mass="34520">MASTRLALAPTAPARSIAPHPRARVVRSASASTEHVLPDGVVLERVIGTPASSTTTTGAPLVFVHGSYHAAWCYEEYFARYFNARGRATVSVSLRAHGASGTTPGRAAAGTLAEHARDVGDVIERGMGEAGTSGRAPVLVGHSFGGLVAQRVAADDVRLGGLALLASVPPSGNGAMVKRFLKRDLWASLKITYAFITKAFGKNASLCRECFFSPDLPERDVERFMKKIDSSGALRMFDLKTLDAELPVPRPSGTNNRDIPILVLGGDRDFVVDREGLEETARWYGAAAALDVLGGVAHDVMLDRDWERAARALEKWLIENDL</sequence>
<dbReference type="SUPFAM" id="SSF53474">
    <property type="entry name" value="alpha/beta-Hydrolases"/>
    <property type="match status" value="1"/>
</dbReference>
<dbReference type="AlphaFoldDB" id="A0A090MAQ3"/>
<name>A0A090MAQ3_OSTTA</name>
<dbReference type="GO" id="GO:0055088">
    <property type="term" value="P:lipid homeostasis"/>
    <property type="evidence" value="ECO:0007669"/>
    <property type="project" value="TreeGrafter"/>
</dbReference>
<dbReference type="STRING" id="70448.A0A090MAQ3"/>
<comment type="caution">
    <text evidence="2">The sequence shown here is derived from an EMBL/GenBank/DDBJ whole genome shotgun (WGS) entry which is preliminary data.</text>
</comment>
<dbReference type="Pfam" id="PF12697">
    <property type="entry name" value="Abhydrolase_6"/>
    <property type="match status" value="1"/>
</dbReference>
<dbReference type="InterPro" id="IPR029058">
    <property type="entry name" value="AB_hydrolase_fold"/>
</dbReference>
<dbReference type="PANTHER" id="PTHR42886">
    <property type="entry name" value="RE40534P-RELATED"/>
    <property type="match status" value="1"/>
</dbReference>
<gene>
    <name evidence="2" type="ORF">OT_ostta12g00670</name>
</gene>
<evidence type="ECO:0000259" key="1">
    <source>
        <dbReference type="Pfam" id="PF12697"/>
    </source>
</evidence>
<proteinExistence type="predicted"/>
<reference evidence="3" key="1">
    <citation type="journal article" date="2006" name="Proc. Natl. Acad. Sci. U.S.A.">
        <title>Genome analysis of the smallest free-living eukaryote Ostreococcus tauri unveils many unique features.</title>
        <authorList>
            <person name="Derelle E."/>
            <person name="Ferraz C."/>
            <person name="Rombauts S."/>
            <person name="Rouze P."/>
            <person name="Worden A.Z."/>
            <person name="Robbens S."/>
            <person name="Partensky F."/>
            <person name="Degroeve S."/>
            <person name="Echeynie S."/>
            <person name="Cooke R."/>
            <person name="Saeys Y."/>
            <person name="Wuyts J."/>
            <person name="Jabbari K."/>
            <person name="Bowler C."/>
            <person name="Panaud O."/>
            <person name="Piegu B."/>
            <person name="Ball S.G."/>
            <person name="Ral J.-P."/>
            <person name="Bouget F.-Y."/>
            <person name="Piganeau G."/>
            <person name="De Baets B."/>
            <person name="Picard A."/>
            <person name="Delseny M."/>
            <person name="Demaille J."/>
            <person name="Van de Peer Y."/>
            <person name="Moreau H."/>
        </authorList>
    </citation>
    <scope>NUCLEOTIDE SEQUENCE [LARGE SCALE GENOMIC DNA]</scope>
    <source>
        <strain evidence="3">OTTH 0595 / CCAP 157/2 / RCC745</strain>
    </source>
</reference>
<protein>
    <submittedName>
        <fullName evidence="2">Unnamed product</fullName>
    </submittedName>
</protein>
<dbReference type="KEGG" id="ota:OT_ostta12g00670"/>
<dbReference type="GO" id="GO:0042171">
    <property type="term" value="F:lysophosphatidic acid acyltransferase activity"/>
    <property type="evidence" value="ECO:0007669"/>
    <property type="project" value="TreeGrafter"/>
</dbReference>
<accession>A0A090MAQ3</accession>
<dbReference type="GeneID" id="9836277"/>
<organism evidence="2 3">
    <name type="scientific">Ostreococcus tauri</name>
    <name type="common">Marine green alga</name>
    <dbReference type="NCBI Taxonomy" id="70448"/>
    <lineage>
        <taxon>Eukaryota</taxon>
        <taxon>Viridiplantae</taxon>
        <taxon>Chlorophyta</taxon>
        <taxon>Mamiellophyceae</taxon>
        <taxon>Mamiellales</taxon>
        <taxon>Bathycoccaceae</taxon>
        <taxon>Ostreococcus</taxon>
    </lineage>
</organism>
<dbReference type="GO" id="GO:0006654">
    <property type="term" value="P:phosphatidic acid biosynthetic process"/>
    <property type="evidence" value="ECO:0007669"/>
    <property type="project" value="TreeGrafter"/>
</dbReference>
<feature type="domain" description="AB hydrolase-1" evidence="1">
    <location>
        <begin position="61"/>
        <end position="311"/>
    </location>
</feature>
<dbReference type="PANTHER" id="PTHR42886:SF42">
    <property type="entry name" value="ALPHA_BETA-HYDROLASES SUPERFAMILY PROTEIN"/>
    <property type="match status" value="1"/>
</dbReference>
<evidence type="ECO:0000313" key="2">
    <source>
        <dbReference type="EMBL" id="CEF99802.1"/>
    </source>
</evidence>
<keyword evidence="3" id="KW-1185">Reference proteome</keyword>
<dbReference type="InterPro" id="IPR000073">
    <property type="entry name" value="AB_hydrolase_1"/>
</dbReference>
<dbReference type="Gene3D" id="3.40.50.1820">
    <property type="entry name" value="alpha/beta hydrolase"/>
    <property type="match status" value="1"/>
</dbReference>
<dbReference type="InParanoid" id="A0A090MAQ3"/>